<evidence type="ECO:0000313" key="1">
    <source>
        <dbReference type="EMBL" id="SPF53369.1"/>
    </source>
</evidence>
<proteinExistence type="predicted"/>
<organism evidence="1 2">
    <name type="scientific">Candidatus Desulfosporosinus infrequens</name>
    <dbReference type="NCBI Taxonomy" id="2043169"/>
    <lineage>
        <taxon>Bacteria</taxon>
        <taxon>Bacillati</taxon>
        <taxon>Bacillota</taxon>
        <taxon>Clostridia</taxon>
        <taxon>Eubacteriales</taxon>
        <taxon>Desulfitobacteriaceae</taxon>
        <taxon>Desulfosporosinus</taxon>
    </lineage>
</organism>
<protein>
    <submittedName>
        <fullName evidence="1">Uncharacterized protein</fullName>
    </submittedName>
</protein>
<dbReference type="Proteomes" id="UP000238916">
    <property type="component" value="Unassembled WGS sequence"/>
</dbReference>
<name>A0A2U3LNH1_9FIRM</name>
<dbReference type="EMBL" id="OMOF01000623">
    <property type="protein sequence ID" value="SPF53369.1"/>
    <property type="molecule type" value="Genomic_DNA"/>
</dbReference>
<dbReference type="AlphaFoldDB" id="A0A2U3LNH1"/>
<reference evidence="2" key="1">
    <citation type="submission" date="2018-02" db="EMBL/GenBank/DDBJ databases">
        <authorList>
            <person name="Hausmann B."/>
        </authorList>
    </citation>
    <scope>NUCLEOTIDE SEQUENCE [LARGE SCALE GENOMIC DNA]</scope>
    <source>
        <strain evidence="2">Peat soil MAG SbF1</strain>
    </source>
</reference>
<sequence length="64" mass="7116">MASIEILDFLDQTFANQGVIKGTGEGVSTGKFYKTKAEAIQDIISLIEKKLSNDEWVIQVQNLK</sequence>
<evidence type="ECO:0000313" key="2">
    <source>
        <dbReference type="Proteomes" id="UP000238916"/>
    </source>
</evidence>
<gene>
    <name evidence="1" type="ORF">SBF1_660010</name>
</gene>
<accession>A0A2U3LNH1</accession>